<dbReference type="Gene3D" id="1.10.443.10">
    <property type="entry name" value="Intergrase catalytic core"/>
    <property type="match status" value="1"/>
</dbReference>
<keyword evidence="4 9" id="KW-0159">Chromosome partition</keyword>
<comment type="similarity">
    <text evidence="9">Belongs to the 'phage' integrase family. XerC subfamily.</text>
</comment>
<keyword evidence="2 9" id="KW-0963">Cytoplasm</keyword>
<dbReference type="InterPro" id="IPR002104">
    <property type="entry name" value="Integrase_catalytic"/>
</dbReference>
<dbReference type="PROSITE" id="PS51900">
    <property type="entry name" value="CB"/>
    <property type="match status" value="1"/>
</dbReference>
<dbReference type="GO" id="GO:0009037">
    <property type="term" value="F:tyrosine-based site-specific recombinase activity"/>
    <property type="evidence" value="ECO:0007669"/>
    <property type="project" value="UniProtKB-UniRule"/>
</dbReference>
<dbReference type="GO" id="GO:0006313">
    <property type="term" value="P:DNA transposition"/>
    <property type="evidence" value="ECO:0007669"/>
    <property type="project" value="UniProtKB-UniRule"/>
</dbReference>
<comment type="subcellular location">
    <subcellularLocation>
        <location evidence="1 9">Cytoplasm</location>
    </subcellularLocation>
</comment>
<dbReference type="AlphaFoldDB" id="A0A7W6Q3I9"/>
<reference evidence="12 13" key="1">
    <citation type="submission" date="2020-08" db="EMBL/GenBank/DDBJ databases">
        <title>Genomic Encyclopedia of Type Strains, Phase IV (KMG-IV): sequencing the most valuable type-strain genomes for metagenomic binning, comparative biology and taxonomic classification.</title>
        <authorList>
            <person name="Goeker M."/>
        </authorList>
    </citation>
    <scope>NUCLEOTIDE SEQUENCE [LARGE SCALE GENOMIC DNA]</scope>
    <source>
        <strain evidence="12 13">DSM 101015</strain>
    </source>
</reference>
<dbReference type="Pfam" id="PF02899">
    <property type="entry name" value="Phage_int_SAM_1"/>
    <property type="match status" value="1"/>
</dbReference>
<dbReference type="InterPro" id="IPR023009">
    <property type="entry name" value="Tyrosine_recombinase_XerC/XerD"/>
</dbReference>
<dbReference type="InterPro" id="IPR013762">
    <property type="entry name" value="Integrase-like_cat_sf"/>
</dbReference>
<gene>
    <name evidence="9" type="primary">xerC</name>
    <name evidence="12" type="ORF">GGR93_001421</name>
</gene>
<evidence type="ECO:0000256" key="1">
    <source>
        <dbReference type="ARBA" id="ARBA00004496"/>
    </source>
</evidence>
<evidence type="ECO:0000256" key="7">
    <source>
        <dbReference type="ARBA" id="ARBA00023172"/>
    </source>
</evidence>
<dbReference type="RefSeq" id="WP_025057524.1">
    <property type="nucleotide sequence ID" value="NZ_JACIFU010000002.1"/>
</dbReference>
<dbReference type="HAMAP" id="MF_01808">
    <property type="entry name" value="Recomb_XerC_XerD"/>
    <property type="match status" value="1"/>
</dbReference>
<dbReference type="InterPro" id="IPR004107">
    <property type="entry name" value="Integrase_SAM-like_N"/>
</dbReference>
<dbReference type="InterPro" id="IPR010998">
    <property type="entry name" value="Integrase_recombinase_N"/>
</dbReference>
<dbReference type="GO" id="GO:0005737">
    <property type="term" value="C:cytoplasm"/>
    <property type="evidence" value="ECO:0007669"/>
    <property type="project" value="UniProtKB-SubCell"/>
</dbReference>
<evidence type="ECO:0000313" key="13">
    <source>
        <dbReference type="Proteomes" id="UP000565745"/>
    </source>
</evidence>
<comment type="subunit">
    <text evidence="9">Forms a cyclic heterotetrameric complex composed of two molecules of XerC and two molecules of XerD.</text>
</comment>
<dbReference type="EMBL" id="JACIFU010000002">
    <property type="protein sequence ID" value="MBB4173648.1"/>
    <property type="molecule type" value="Genomic_DNA"/>
</dbReference>
<protein>
    <recommendedName>
        <fullName evidence="9">Tyrosine recombinase XerC</fullName>
    </recommendedName>
</protein>
<evidence type="ECO:0000313" key="12">
    <source>
        <dbReference type="EMBL" id="MBB4173648.1"/>
    </source>
</evidence>
<keyword evidence="8 9" id="KW-0131">Cell cycle</keyword>
<feature type="active site" evidence="9">
    <location>
        <position position="280"/>
    </location>
</feature>
<keyword evidence="5 9" id="KW-0229">DNA integration</keyword>
<evidence type="ECO:0000259" key="10">
    <source>
        <dbReference type="PROSITE" id="PS51898"/>
    </source>
</evidence>
<feature type="active site" evidence="9">
    <location>
        <position position="152"/>
    </location>
</feature>
<dbReference type="PANTHER" id="PTHR30349">
    <property type="entry name" value="PHAGE INTEGRASE-RELATED"/>
    <property type="match status" value="1"/>
</dbReference>
<dbReference type="InterPro" id="IPR050090">
    <property type="entry name" value="Tyrosine_recombinase_XerCD"/>
</dbReference>
<dbReference type="PANTHER" id="PTHR30349:SF90">
    <property type="entry name" value="TYROSINE RECOMBINASE XERD"/>
    <property type="match status" value="1"/>
</dbReference>
<feature type="active site" description="O-(3'-phospho-DNA)-tyrosine intermediate" evidence="9">
    <location>
        <position position="289"/>
    </location>
</feature>
<dbReference type="InterPro" id="IPR011010">
    <property type="entry name" value="DNA_brk_join_enz"/>
</dbReference>
<feature type="active site" evidence="9">
    <location>
        <position position="257"/>
    </location>
</feature>
<dbReference type="GO" id="GO:0003677">
    <property type="term" value="F:DNA binding"/>
    <property type="evidence" value="ECO:0007669"/>
    <property type="project" value="UniProtKB-UniRule"/>
</dbReference>
<feature type="active site" evidence="9">
    <location>
        <position position="176"/>
    </location>
</feature>
<dbReference type="GO" id="GO:0007059">
    <property type="term" value="P:chromosome segregation"/>
    <property type="evidence" value="ECO:0007669"/>
    <property type="project" value="UniProtKB-UniRule"/>
</dbReference>
<proteinExistence type="inferred from homology"/>
<comment type="caution">
    <text evidence="12">The sequence shown here is derived from an EMBL/GenBank/DDBJ whole genome shotgun (WGS) entry which is preliminary data.</text>
</comment>
<dbReference type="SUPFAM" id="SSF56349">
    <property type="entry name" value="DNA breaking-rejoining enzymes"/>
    <property type="match status" value="1"/>
</dbReference>
<keyword evidence="7 9" id="KW-0233">DNA recombination</keyword>
<feature type="domain" description="Core-binding (CB)" evidence="11">
    <location>
        <begin position="3"/>
        <end position="88"/>
    </location>
</feature>
<dbReference type="Proteomes" id="UP000565745">
    <property type="component" value="Unassembled WGS sequence"/>
</dbReference>
<comment type="function">
    <text evidence="9">Site-specific tyrosine recombinase, which acts by catalyzing the cutting and rejoining of the recombining DNA molecules. The XerC-XerD complex is essential to convert dimers of the bacterial chromosome into monomers to permit their segregation at cell division. It also contributes to the segregational stability of plasmids.</text>
</comment>
<evidence type="ECO:0000256" key="4">
    <source>
        <dbReference type="ARBA" id="ARBA00022829"/>
    </source>
</evidence>
<evidence type="ECO:0000256" key="5">
    <source>
        <dbReference type="ARBA" id="ARBA00022908"/>
    </source>
</evidence>
<dbReference type="Pfam" id="PF00589">
    <property type="entry name" value="Phage_integrase"/>
    <property type="match status" value="1"/>
</dbReference>
<keyword evidence="6 9" id="KW-0238">DNA-binding</keyword>
<dbReference type="CDD" id="cd00798">
    <property type="entry name" value="INT_XerDC_C"/>
    <property type="match status" value="1"/>
</dbReference>
<evidence type="ECO:0000256" key="9">
    <source>
        <dbReference type="HAMAP-Rule" id="MF_01808"/>
    </source>
</evidence>
<dbReference type="Gene3D" id="1.10.150.130">
    <property type="match status" value="1"/>
</dbReference>
<dbReference type="PROSITE" id="PS51898">
    <property type="entry name" value="TYR_RECOMBINASE"/>
    <property type="match status" value="1"/>
</dbReference>
<evidence type="ECO:0000256" key="6">
    <source>
        <dbReference type="ARBA" id="ARBA00023125"/>
    </source>
</evidence>
<keyword evidence="3 9" id="KW-0132">Cell division</keyword>
<accession>A0A7W6Q3I9</accession>
<feature type="active site" evidence="9">
    <location>
        <position position="254"/>
    </location>
</feature>
<evidence type="ECO:0000256" key="8">
    <source>
        <dbReference type="ARBA" id="ARBA00023306"/>
    </source>
</evidence>
<dbReference type="InterPro" id="IPR044068">
    <property type="entry name" value="CB"/>
</dbReference>
<feature type="domain" description="Tyr recombinase" evidence="10">
    <location>
        <begin position="109"/>
        <end position="302"/>
    </location>
</feature>
<dbReference type="OrthoDB" id="9801717at2"/>
<sequence>MQTATFHWISSFLEAQAAELGAATNTQLAYGRDLKDFDSYLARKNSDFSSAGRDLVENYLVYCDAQGLAKSTRARRLSAIKQLYRFAFEEGLRTDNPAIQISGPGQDKRLPKILNEDEVDRLLSAAEASGRNLTDQLRNTCLMQLLYATGMRVTELVSLPISSTRGDPRLLLITGKGGKERMVPLSPPARDALAAWLEQRDKMDEDDRLKKKPVSRFLFPSRGKTGYLTRHRFYLLIKEFAVAAGVDPAKVTPHTLRHAFATHLLANGADLRAIQTMLGHADVATTEIYTHVLEERLSELVLERHPLAETKKRAEKTKSSSDEN</sequence>
<evidence type="ECO:0000256" key="3">
    <source>
        <dbReference type="ARBA" id="ARBA00022618"/>
    </source>
</evidence>
<evidence type="ECO:0000259" key="11">
    <source>
        <dbReference type="PROSITE" id="PS51900"/>
    </source>
</evidence>
<dbReference type="NCBIfam" id="NF001399">
    <property type="entry name" value="PRK00283.1"/>
    <property type="match status" value="1"/>
</dbReference>
<evidence type="ECO:0000256" key="2">
    <source>
        <dbReference type="ARBA" id="ARBA00022490"/>
    </source>
</evidence>
<dbReference type="GO" id="GO:0051301">
    <property type="term" value="P:cell division"/>
    <property type="evidence" value="ECO:0007669"/>
    <property type="project" value="UniProtKB-KW"/>
</dbReference>
<keyword evidence="13" id="KW-1185">Reference proteome</keyword>
<organism evidence="12 13">
    <name type="scientific">Sulfitobacter noctilucicola</name>
    <dbReference type="NCBI Taxonomy" id="1342301"/>
    <lineage>
        <taxon>Bacteria</taxon>
        <taxon>Pseudomonadati</taxon>
        <taxon>Pseudomonadota</taxon>
        <taxon>Alphaproteobacteria</taxon>
        <taxon>Rhodobacterales</taxon>
        <taxon>Roseobacteraceae</taxon>
        <taxon>Sulfitobacter</taxon>
    </lineage>
</organism>
<name>A0A7W6Q3I9_9RHOB</name>